<evidence type="ECO:0000256" key="2">
    <source>
        <dbReference type="ARBA" id="ARBA00022737"/>
    </source>
</evidence>
<evidence type="ECO:0000313" key="8">
    <source>
        <dbReference type="Proteomes" id="UP001329430"/>
    </source>
</evidence>
<dbReference type="SMART" id="SM00335">
    <property type="entry name" value="ANX"/>
    <property type="match status" value="4"/>
</dbReference>
<evidence type="ECO:0000256" key="1">
    <source>
        <dbReference type="ARBA" id="ARBA00007831"/>
    </source>
</evidence>
<dbReference type="FunFam" id="1.10.220.10:FF:000004">
    <property type="entry name" value="Annexin"/>
    <property type="match status" value="1"/>
</dbReference>
<keyword evidence="3 6" id="KW-0106">Calcium</keyword>
<keyword evidence="4 6" id="KW-0041">Annexin</keyword>
<evidence type="ECO:0000313" key="7">
    <source>
        <dbReference type="EMBL" id="KAK5644430.1"/>
    </source>
</evidence>
<dbReference type="InterPro" id="IPR018502">
    <property type="entry name" value="Annexin_repeat"/>
</dbReference>
<evidence type="ECO:0000256" key="5">
    <source>
        <dbReference type="ARBA" id="ARBA00023302"/>
    </source>
</evidence>
<dbReference type="FunFam" id="1.10.220.10:FF:000001">
    <property type="entry name" value="Annexin"/>
    <property type="match status" value="1"/>
</dbReference>
<comment type="caution">
    <text evidence="7">The sequence shown here is derived from an EMBL/GenBank/DDBJ whole genome shotgun (WGS) entry which is preliminary data.</text>
</comment>
<dbReference type="GO" id="GO:0032509">
    <property type="term" value="P:endosome transport via multivesicular body sorting pathway"/>
    <property type="evidence" value="ECO:0007669"/>
    <property type="project" value="TreeGrafter"/>
</dbReference>
<dbReference type="InterPro" id="IPR001464">
    <property type="entry name" value="Annexin"/>
</dbReference>
<reference evidence="7 8" key="1">
    <citation type="journal article" date="2024" name="Insects">
        <title>An Improved Chromosome-Level Genome Assembly of the Firefly Pyrocoelia pectoralis.</title>
        <authorList>
            <person name="Fu X."/>
            <person name="Meyer-Rochow V.B."/>
            <person name="Ballantyne L."/>
            <person name="Zhu X."/>
        </authorList>
    </citation>
    <scope>NUCLEOTIDE SEQUENCE [LARGE SCALE GENOMIC DNA]</scope>
    <source>
        <strain evidence="7">XCY_ONT2</strain>
    </source>
</reference>
<keyword evidence="2 6" id="KW-0677">Repeat</keyword>
<dbReference type="Pfam" id="PF00191">
    <property type="entry name" value="Annexin"/>
    <property type="match status" value="4"/>
</dbReference>
<keyword evidence="8" id="KW-1185">Reference proteome</keyword>
<dbReference type="PANTHER" id="PTHR10502">
    <property type="entry name" value="ANNEXIN"/>
    <property type="match status" value="1"/>
</dbReference>
<dbReference type="GO" id="GO:0012506">
    <property type="term" value="C:vesicle membrane"/>
    <property type="evidence" value="ECO:0007669"/>
    <property type="project" value="TreeGrafter"/>
</dbReference>
<dbReference type="GO" id="GO:0001786">
    <property type="term" value="F:phosphatidylserine binding"/>
    <property type="evidence" value="ECO:0007669"/>
    <property type="project" value="TreeGrafter"/>
</dbReference>
<dbReference type="AlphaFoldDB" id="A0AAN7V9X8"/>
<dbReference type="PROSITE" id="PS00223">
    <property type="entry name" value="ANNEXIN_1"/>
    <property type="match status" value="1"/>
</dbReference>
<accession>A0AAN7V9X8</accession>
<dbReference type="InterPro" id="IPR037104">
    <property type="entry name" value="Annexin_sf"/>
</dbReference>
<dbReference type="Gene3D" id="1.10.220.10">
    <property type="entry name" value="Annexin"/>
    <property type="match status" value="4"/>
</dbReference>
<evidence type="ECO:0000256" key="6">
    <source>
        <dbReference type="RuleBase" id="RU003540"/>
    </source>
</evidence>
<dbReference type="GO" id="GO:0005634">
    <property type="term" value="C:nucleus"/>
    <property type="evidence" value="ECO:0007669"/>
    <property type="project" value="TreeGrafter"/>
</dbReference>
<gene>
    <name evidence="7" type="ORF">RI129_005730</name>
</gene>
<keyword evidence="5 6" id="KW-0111">Calcium/phospholipid-binding</keyword>
<dbReference type="GO" id="GO:0005544">
    <property type="term" value="F:calcium-dependent phospholipid binding"/>
    <property type="evidence" value="ECO:0007669"/>
    <property type="project" value="UniProtKB-KW"/>
</dbReference>
<proteinExistence type="inferred from homology"/>
<dbReference type="FunFam" id="1.10.220.10:FF:000003">
    <property type="entry name" value="Annexin"/>
    <property type="match status" value="1"/>
</dbReference>
<comment type="similarity">
    <text evidence="1 6">Belongs to the annexin family.</text>
</comment>
<dbReference type="PANTHER" id="PTHR10502:SF233">
    <property type="entry name" value="ANNEXIN B9"/>
    <property type="match status" value="1"/>
</dbReference>
<name>A0AAN7V9X8_9COLE</name>
<dbReference type="InterPro" id="IPR018252">
    <property type="entry name" value="Annexin_repeat_CS"/>
</dbReference>
<dbReference type="GO" id="GO:0005509">
    <property type="term" value="F:calcium ion binding"/>
    <property type="evidence" value="ECO:0007669"/>
    <property type="project" value="InterPro"/>
</dbReference>
<dbReference type="GO" id="GO:0005737">
    <property type="term" value="C:cytoplasm"/>
    <property type="evidence" value="ECO:0007669"/>
    <property type="project" value="TreeGrafter"/>
</dbReference>
<dbReference type="FunFam" id="1.10.220.10:FF:000002">
    <property type="entry name" value="Annexin"/>
    <property type="match status" value="1"/>
</dbReference>
<dbReference type="Proteomes" id="UP001329430">
    <property type="component" value="Chromosome 4"/>
</dbReference>
<sequence length="315" mass="35360">MSGTPTVLPAEEFEPVEDAKALKQAFKGFGCDEEIITEIIARRSNEQRQEITKQFKTMYGKDLIKELKSELRGNFEDVIVALMTPPVEYYAKQLHKAISGIGTNEKAIIEILGVHRNSEIIAIREAYQCMYGNTLESDLKGDTSGSLKRLLVALVTAHRDESGIIDHDEAYKDAQTLLRAGELFAGTDESTFNQILCQRNRDQLNKIFDKYEEITGHDFETAIENEFSGTVKEVLLALVRCIRSEVEYLADRLHGSMVGIGTDDTTLIRIVVTRSEIDLEDIKEVFCNKYGKTLADFIQDDTSGDYKKCLLAVVG</sequence>
<dbReference type="EMBL" id="JAVRBK010000004">
    <property type="protein sequence ID" value="KAK5644430.1"/>
    <property type="molecule type" value="Genomic_DNA"/>
</dbReference>
<dbReference type="PRINTS" id="PR00196">
    <property type="entry name" value="ANNEXIN"/>
</dbReference>
<evidence type="ECO:0000256" key="4">
    <source>
        <dbReference type="ARBA" id="ARBA00023216"/>
    </source>
</evidence>
<dbReference type="SUPFAM" id="SSF47874">
    <property type="entry name" value="Annexin"/>
    <property type="match status" value="1"/>
</dbReference>
<comment type="domain">
    <text evidence="6">A pair of annexin repeats may form one binding site for calcium and phospholipid.</text>
</comment>
<dbReference type="GO" id="GO:0005886">
    <property type="term" value="C:plasma membrane"/>
    <property type="evidence" value="ECO:0007669"/>
    <property type="project" value="TreeGrafter"/>
</dbReference>
<dbReference type="PROSITE" id="PS51897">
    <property type="entry name" value="ANNEXIN_2"/>
    <property type="match status" value="4"/>
</dbReference>
<organism evidence="7 8">
    <name type="scientific">Pyrocoelia pectoralis</name>
    <dbReference type="NCBI Taxonomy" id="417401"/>
    <lineage>
        <taxon>Eukaryota</taxon>
        <taxon>Metazoa</taxon>
        <taxon>Ecdysozoa</taxon>
        <taxon>Arthropoda</taxon>
        <taxon>Hexapoda</taxon>
        <taxon>Insecta</taxon>
        <taxon>Pterygota</taxon>
        <taxon>Neoptera</taxon>
        <taxon>Endopterygota</taxon>
        <taxon>Coleoptera</taxon>
        <taxon>Polyphaga</taxon>
        <taxon>Elateriformia</taxon>
        <taxon>Elateroidea</taxon>
        <taxon>Lampyridae</taxon>
        <taxon>Lampyrinae</taxon>
        <taxon>Pyrocoelia</taxon>
    </lineage>
</organism>
<evidence type="ECO:0000256" key="3">
    <source>
        <dbReference type="ARBA" id="ARBA00022837"/>
    </source>
</evidence>
<protein>
    <recommendedName>
        <fullName evidence="6">Annexin</fullName>
    </recommendedName>
</protein>